<organism evidence="3 4">
    <name type="scientific">Pelomonas lactea</name>
    <dbReference type="NCBI Taxonomy" id="3299030"/>
    <lineage>
        <taxon>Bacteria</taxon>
        <taxon>Pseudomonadati</taxon>
        <taxon>Pseudomonadota</taxon>
        <taxon>Betaproteobacteria</taxon>
        <taxon>Burkholderiales</taxon>
        <taxon>Sphaerotilaceae</taxon>
        <taxon>Roseateles</taxon>
    </lineage>
</organism>
<keyword evidence="1" id="KW-0732">Signal</keyword>
<dbReference type="Proteomes" id="UP001606302">
    <property type="component" value="Unassembled WGS sequence"/>
</dbReference>
<dbReference type="Gene3D" id="3.40.50.1820">
    <property type="entry name" value="alpha/beta hydrolase"/>
    <property type="match status" value="1"/>
</dbReference>
<dbReference type="PANTHER" id="PTHR43265">
    <property type="entry name" value="ESTERASE ESTD"/>
    <property type="match status" value="1"/>
</dbReference>
<reference evidence="3 4" key="1">
    <citation type="submission" date="2024-08" db="EMBL/GenBank/DDBJ databases">
        <authorList>
            <person name="Lu H."/>
        </authorList>
    </citation>
    <scope>NUCLEOTIDE SEQUENCE [LARGE SCALE GENOMIC DNA]</scope>
    <source>
        <strain evidence="3 4">DXS20W</strain>
    </source>
</reference>
<dbReference type="EMBL" id="JBIGHX010000004">
    <property type="protein sequence ID" value="MFG6462539.1"/>
    <property type="molecule type" value="Genomic_DNA"/>
</dbReference>
<dbReference type="RefSeq" id="WP_394511407.1">
    <property type="nucleotide sequence ID" value="NZ_JBIGHX010000004.1"/>
</dbReference>
<dbReference type="GO" id="GO:0016787">
    <property type="term" value="F:hydrolase activity"/>
    <property type="evidence" value="ECO:0007669"/>
    <property type="project" value="UniProtKB-KW"/>
</dbReference>
<dbReference type="InterPro" id="IPR022742">
    <property type="entry name" value="Hydrolase_4"/>
</dbReference>
<evidence type="ECO:0000259" key="2">
    <source>
        <dbReference type="Pfam" id="PF12146"/>
    </source>
</evidence>
<gene>
    <name evidence="3" type="ORF">ACG04Q_13250</name>
</gene>
<feature type="signal peptide" evidence="1">
    <location>
        <begin position="1"/>
        <end position="29"/>
    </location>
</feature>
<accession>A0ABW7GKR6</accession>
<feature type="chain" id="PRO_5046088200" evidence="1">
    <location>
        <begin position="30"/>
        <end position="347"/>
    </location>
</feature>
<dbReference type="SUPFAM" id="SSF53474">
    <property type="entry name" value="alpha/beta-Hydrolases"/>
    <property type="match status" value="1"/>
</dbReference>
<evidence type="ECO:0000313" key="4">
    <source>
        <dbReference type="Proteomes" id="UP001606302"/>
    </source>
</evidence>
<proteinExistence type="predicted"/>
<protein>
    <submittedName>
        <fullName evidence="3">Alpha/beta hydrolase family protein</fullName>
        <ecNumber evidence="3">3.4.-.-</ecNumber>
    </submittedName>
</protein>
<sequence>MRPAPHRCLASLRLSLGVLLCLWGSLAWAVSSQEVSYDTEPGVRIAATLELPEAGGAAAARAPVVVLAVGAGPWGRGGYGALRQRLHAAGIATLSYDKRGFGASTGAFDESLPVVSRDIVAAVAYLRSRADIDGQRIALLGHSQGGGALPLAAATSGGIAGVVVLAAPIGARGEVFGASMRQQLVSAGMPAETGGRIVAATSRWMDGRARQVPASALATLREAAVAAFRDAGWSAEQAQGAVAALDNPMLLSMYDAPLDQDLLRSGAPVLAVYGGADTIVSPDVCVPAANRALAGHRDALVLLVPGMPHGLDRTGPVPPPRAGAPAEDGMSPVLVSAVQHWLVQHLR</sequence>
<name>A0ABW7GKR6_9BURK</name>
<dbReference type="PANTHER" id="PTHR43265:SF1">
    <property type="entry name" value="ESTERASE ESTD"/>
    <property type="match status" value="1"/>
</dbReference>
<dbReference type="Pfam" id="PF12146">
    <property type="entry name" value="Hydrolase_4"/>
    <property type="match status" value="1"/>
</dbReference>
<keyword evidence="3" id="KW-0378">Hydrolase</keyword>
<evidence type="ECO:0000256" key="1">
    <source>
        <dbReference type="SAM" id="SignalP"/>
    </source>
</evidence>
<comment type="caution">
    <text evidence="3">The sequence shown here is derived from an EMBL/GenBank/DDBJ whole genome shotgun (WGS) entry which is preliminary data.</text>
</comment>
<feature type="domain" description="Serine aminopeptidase S33" evidence="2">
    <location>
        <begin position="77"/>
        <end position="309"/>
    </location>
</feature>
<dbReference type="InterPro" id="IPR029058">
    <property type="entry name" value="AB_hydrolase_fold"/>
</dbReference>
<dbReference type="EC" id="3.4.-.-" evidence="3"/>
<dbReference type="InterPro" id="IPR053145">
    <property type="entry name" value="AB_hydrolase_Est10"/>
</dbReference>
<evidence type="ECO:0000313" key="3">
    <source>
        <dbReference type="EMBL" id="MFG6462539.1"/>
    </source>
</evidence>
<keyword evidence="4" id="KW-1185">Reference proteome</keyword>